<accession>A0A0P7VCJ4</accession>
<name>A0A0P7VCJ4_SCLFO</name>
<reference evidence="7 8" key="1">
    <citation type="submission" date="2015-08" db="EMBL/GenBank/DDBJ databases">
        <title>The genome of the Asian arowana (Scleropages formosus).</title>
        <authorList>
            <person name="Tan M.H."/>
            <person name="Gan H.M."/>
            <person name="Croft L.J."/>
            <person name="Austin C.M."/>
        </authorList>
    </citation>
    <scope>NUCLEOTIDE SEQUENCE [LARGE SCALE GENOMIC DNA]</scope>
    <source>
        <strain evidence="7">Aro1</strain>
    </source>
</reference>
<evidence type="ECO:0000313" key="7">
    <source>
        <dbReference type="EMBL" id="KPP72910.1"/>
    </source>
</evidence>
<dbReference type="PROSITE" id="PS00518">
    <property type="entry name" value="ZF_RING_1"/>
    <property type="match status" value="1"/>
</dbReference>
<dbReference type="GO" id="GO:0016567">
    <property type="term" value="P:protein ubiquitination"/>
    <property type="evidence" value="ECO:0007669"/>
    <property type="project" value="TreeGrafter"/>
</dbReference>
<dbReference type="PANTHER" id="PTHR22791:SF31">
    <property type="entry name" value="IM:7152348"/>
    <property type="match status" value="1"/>
</dbReference>
<dbReference type="InterPro" id="IPR013083">
    <property type="entry name" value="Znf_RING/FYVE/PHD"/>
</dbReference>
<evidence type="ECO:0000256" key="2">
    <source>
        <dbReference type="ARBA" id="ARBA00022771"/>
    </source>
</evidence>
<evidence type="ECO:0000256" key="4">
    <source>
        <dbReference type="PROSITE-ProRule" id="PRU00175"/>
    </source>
</evidence>
<sequence>MGMVLYEDKECSVCFLPYSRQDRVPRVLHCEHTFCAPCLELIAQLKDGLLTVRCPLCRQTTYVNPDRGLQGALWVDVERWEQISEDDDEEEEKEAEQENQGKKTQLASTEEWPSSKPSRPKIKLPAFLRRLHFTKHQQQETLLPTSNTDEVLAQALTRRNDLGDLLGEHSLP</sequence>
<keyword evidence="3" id="KW-0862">Zinc</keyword>
<protein>
    <submittedName>
        <fullName evidence="7">E3 ubiquitin-protein ligase RNF168-like</fullName>
    </submittedName>
</protein>
<keyword evidence="2 4" id="KW-0863">Zinc-finger</keyword>
<dbReference type="Proteomes" id="UP000034805">
    <property type="component" value="Unassembled WGS sequence"/>
</dbReference>
<evidence type="ECO:0000256" key="5">
    <source>
        <dbReference type="SAM" id="MobiDB-lite"/>
    </source>
</evidence>
<comment type="caution">
    <text evidence="7">The sequence shown here is derived from an EMBL/GenBank/DDBJ whole genome shotgun (WGS) entry which is preliminary data.</text>
</comment>
<gene>
    <name evidence="7" type="ORF">Z043_108044</name>
</gene>
<dbReference type="AlphaFoldDB" id="A0A0P7VCJ4"/>
<dbReference type="GO" id="GO:0008270">
    <property type="term" value="F:zinc ion binding"/>
    <property type="evidence" value="ECO:0007669"/>
    <property type="project" value="UniProtKB-KW"/>
</dbReference>
<dbReference type="Gene3D" id="3.30.40.10">
    <property type="entry name" value="Zinc/RING finger domain, C3HC4 (zinc finger)"/>
    <property type="match status" value="1"/>
</dbReference>
<keyword evidence="1" id="KW-0479">Metal-binding</keyword>
<evidence type="ECO:0000256" key="3">
    <source>
        <dbReference type="ARBA" id="ARBA00022833"/>
    </source>
</evidence>
<dbReference type="EMBL" id="JARO02002342">
    <property type="protein sequence ID" value="KPP72910.1"/>
    <property type="molecule type" value="Genomic_DNA"/>
</dbReference>
<feature type="compositionally biased region" description="Polar residues" evidence="5">
    <location>
        <begin position="105"/>
        <end position="117"/>
    </location>
</feature>
<feature type="compositionally biased region" description="Acidic residues" evidence="5">
    <location>
        <begin position="83"/>
        <end position="97"/>
    </location>
</feature>
<evidence type="ECO:0000313" key="8">
    <source>
        <dbReference type="Proteomes" id="UP000034805"/>
    </source>
</evidence>
<dbReference type="SUPFAM" id="SSF57850">
    <property type="entry name" value="RING/U-box"/>
    <property type="match status" value="1"/>
</dbReference>
<dbReference type="PROSITE" id="PS50089">
    <property type="entry name" value="ZF_RING_2"/>
    <property type="match status" value="1"/>
</dbReference>
<dbReference type="InterPro" id="IPR001841">
    <property type="entry name" value="Znf_RING"/>
</dbReference>
<dbReference type="GO" id="GO:0061630">
    <property type="term" value="F:ubiquitin protein ligase activity"/>
    <property type="evidence" value="ECO:0007669"/>
    <property type="project" value="TreeGrafter"/>
</dbReference>
<feature type="region of interest" description="Disordered" evidence="5">
    <location>
        <begin position="83"/>
        <end position="121"/>
    </location>
</feature>
<dbReference type="PANTHER" id="PTHR22791">
    <property type="entry name" value="RING-TYPE DOMAIN-CONTAINING PROTEIN"/>
    <property type="match status" value="1"/>
</dbReference>
<organism evidence="7 8">
    <name type="scientific">Scleropages formosus</name>
    <name type="common">Asian bonytongue</name>
    <name type="synonym">Osteoglossum formosum</name>
    <dbReference type="NCBI Taxonomy" id="113540"/>
    <lineage>
        <taxon>Eukaryota</taxon>
        <taxon>Metazoa</taxon>
        <taxon>Chordata</taxon>
        <taxon>Craniata</taxon>
        <taxon>Vertebrata</taxon>
        <taxon>Euteleostomi</taxon>
        <taxon>Actinopterygii</taxon>
        <taxon>Neopterygii</taxon>
        <taxon>Teleostei</taxon>
        <taxon>Osteoglossocephala</taxon>
        <taxon>Osteoglossomorpha</taxon>
        <taxon>Osteoglossiformes</taxon>
        <taxon>Osteoglossidae</taxon>
        <taxon>Scleropages</taxon>
    </lineage>
</organism>
<dbReference type="SMART" id="SM00184">
    <property type="entry name" value="RING"/>
    <property type="match status" value="1"/>
</dbReference>
<proteinExistence type="predicted"/>
<feature type="domain" description="RING-type" evidence="6">
    <location>
        <begin position="11"/>
        <end position="58"/>
    </location>
</feature>
<dbReference type="InterPro" id="IPR017907">
    <property type="entry name" value="Znf_RING_CS"/>
</dbReference>
<evidence type="ECO:0000259" key="6">
    <source>
        <dbReference type="PROSITE" id="PS50089"/>
    </source>
</evidence>
<dbReference type="Pfam" id="PF14634">
    <property type="entry name" value="zf-RING_5"/>
    <property type="match status" value="1"/>
</dbReference>
<dbReference type="InterPro" id="IPR051435">
    <property type="entry name" value="RING_finger_E3_ubiq-ligases"/>
</dbReference>
<evidence type="ECO:0000256" key="1">
    <source>
        <dbReference type="ARBA" id="ARBA00022723"/>
    </source>
</evidence>